<evidence type="ECO:0000256" key="8">
    <source>
        <dbReference type="ARBA" id="ARBA00034111"/>
    </source>
</evidence>
<name>A0A4W4EHR5_ELEEL</name>
<dbReference type="SUPFAM" id="SSF54695">
    <property type="entry name" value="POZ domain"/>
    <property type="match status" value="1"/>
</dbReference>
<reference evidence="12" key="5">
    <citation type="submission" date="2025-09" db="UniProtKB">
        <authorList>
            <consortium name="Ensembl"/>
        </authorList>
    </citation>
    <scope>IDENTIFICATION</scope>
</reference>
<evidence type="ECO:0000256" key="10">
    <source>
        <dbReference type="SAM" id="MobiDB-lite"/>
    </source>
</evidence>
<sequence length="434" mass="49210">MALSGNCRTQPATKDQGSIQNSFPDVIELNVGGQVYYTRHATLISNPSSLLGKIFSPKNNASNDLARDPKGRYFIDRDGFLFRYVLDYLRDKQVVLPDHFPEKGRLKKEAEYFQLPDLVKVLTPEDLKHSPEEYFHSDYEDGSQGSDQRPCPPSSLVPADRKSGFITVGYRGSCTMGRESQTDAKFRRVPRIMICGRIALAKEVFGETLNESRDPDRTPDRYTSRFYLKFKHLERSFDMLSECGFQMVACNSSVTASFVNQHTEDKIWSSYTEYVFYRGPSRWSSPPCDCCCKGHKGEGESGTSFNELSTSSSESQSEASSPQGTVIRGPVSRQAHVQTLDRPPKKGPGGQAQHTPGQQQSSEQRRKSDLLRTLTASSRDSASTGGKKRPTKEKLTVEEELEKCIQDFRKIKIPERFPERKYMWQADLLRKYRL</sequence>
<organism evidence="12 13">
    <name type="scientific">Electrophorus electricus</name>
    <name type="common">Electric eel</name>
    <name type="synonym">Gymnotus electricus</name>
    <dbReference type="NCBI Taxonomy" id="8005"/>
    <lineage>
        <taxon>Eukaryota</taxon>
        <taxon>Metazoa</taxon>
        <taxon>Chordata</taxon>
        <taxon>Craniata</taxon>
        <taxon>Vertebrata</taxon>
        <taxon>Euteleostomi</taxon>
        <taxon>Actinopterygii</taxon>
        <taxon>Neopterygii</taxon>
        <taxon>Teleostei</taxon>
        <taxon>Ostariophysi</taxon>
        <taxon>Gymnotiformes</taxon>
        <taxon>Gymnotoidei</taxon>
        <taxon>Gymnotidae</taxon>
        <taxon>Electrophorus</taxon>
    </lineage>
</organism>
<dbReference type="GO" id="GO:0008277">
    <property type="term" value="P:regulation of G protein-coupled receptor signaling pathway"/>
    <property type="evidence" value="ECO:0007669"/>
    <property type="project" value="TreeGrafter"/>
</dbReference>
<dbReference type="GO" id="GO:0045211">
    <property type="term" value="C:postsynaptic membrane"/>
    <property type="evidence" value="ECO:0007669"/>
    <property type="project" value="UniProtKB-SubCell"/>
</dbReference>
<dbReference type="CDD" id="cd22219">
    <property type="entry name" value="H1_KCTD16"/>
    <property type="match status" value="1"/>
</dbReference>
<reference evidence="13" key="2">
    <citation type="journal article" date="2017" name="Sci. Adv.">
        <title>A tail of two voltages: Proteomic comparison of the three electric organs of the electric eel.</title>
        <authorList>
            <person name="Traeger L.L."/>
            <person name="Sabat G."/>
            <person name="Barrett-Wilt G.A."/>
            <person name="Wells G.B."/>
            <person name="Sussman M.R."/>
        </authorList>
    </citation>
    <scope>NUCLEOTIDE SEQUENCE [LARGE SCALE GENOMIC DNA]</scope>
</reference>
<comment type="function">
    <text evidence="9">Auxiliary subunit of GABA-B receptors that determine the pharmacology and kinetics of the receptor response. Increases agonist potency and markedly alter the G-protein signaling of the receptors by accelerating onset and promoting desensitization.</text>
</comment>
<dbReference type="InterPro" id="IPR003131">
    <property type="entry name" value="T1-type_BTB"/>
</dbReference>
<feature type="region of interest" description="Disordered" evidence="10">
    <location>
        <begin position="296"/>
        <end position="396"/>
    </location>
</feature>
<evidence type="ECO:0000256" key="1">
    <source>
        <dbReference type="ARBA" id="ARBA00022475"/>
    </source>
</evidence>
<evidence type="ECO:0000313" key="13">
    <source>
        <dbReference type="Proteomes" id="UP000314983"/>
    </source>
</evidence>
<keyword evidence="1" id="KW-1003">Cell membrane</keyword>
<feature type="compositionally biased region" description="Polar residues" evidence="10">
    <location>
        <begin position="374"/>
        <end position="384"/>
    </location>
</feature>
<dbReference type="STRING" id="8005.ENSEEEP00000011607"/>
<evidence type="ECO:0000313" key="12">
    <source>
        <dbReference type="Ensembl" id="ENSEEEP00000011607.2"/>
    </source>
</evidence>
<dbReference type="SMART" id="SM00225">
    <property type="entry name" value="BTB"/>
    <property type="match status" value="1"/>
</dbReference>
<comment type="subcellular location">
    <subcellularLocation>
        <location evidence="7">Postsynaptic cell membrane</location>
    </subcellularLocation>
    <subcellularLocation>
        <location evidence="8">Presynaptic cell membrane</location>
    </subcellularLocation>
</comment>
<accession>A0A4W4EHR5</accession>
<reference evidence="13" key="1">
    <citation type="journal article" date="2014" name="Science">
        <title>Nonhuman genetics. Genomic basis for the convergent evolution of electric organs.</title>
        <authorList>
            <person name="Gallant J.R."/>
            <person name="Traeger L.L."/>
            <person name="Volkening J.D."/>
            <person name="Moffett H."/>
            <person name="Chen P.H."/>
            <person name="Novina C.D."/>
            <person name="Phillips G.N.Jr."/>
            <person name="Anand R."/>
            <person name="Wells G.B."/>
            <person name="Pinch M."/>
            <person name="Guth R."/>
            <person name="Unguez G.A."/>
            <person name="Albert J.S."/>
            <person name="Zakon H.H."/>
            <person name="Samanta M.P."/>
            <person name="Sussman M.R."/>
        </authorList>
    </citation>
    <scope>NUCLEOTIDE SEQUENCE [LARGE SCALE GENOMIC DNA]</scope>
</reference>
<dbReference type="OMA" id="PHANVQT"/>
<gene>
    <name evidence="12" type="primary">kctd16b</name>
</gene>
<feature type="compositionally biased region" description="Low complexity" evidence="10">
    <location>
        <begin position="301"/>
        <end position="321"/>
    </location>
</feature>
<dbReference type="Ensembl" id="ENSEEET00000011742.2">
    <property type="protein sequence ID" value="ENSEEEP00000011607.2"/>
    <property type="gene ID" value="ENSEEEG00000005840.2"/>
</dbReference>
<feature type="domain" description="BTB" evidence="11">
    <location>
        <begin position="25"/>
        <end position="130"/>
    </location>
</feature>
<dbReference type="GO" id="GO:0043235">
    <property type="term" value="C:receptor complex"/>
    <property type="evidence" value="ECO:0007669"/>
    <property type="project" value="TreeGrafter"/>
</dbReference>
<dbReference type="InterPro" id="IPR011333">
    <property type="entry name" value="SKP1/BTB/POZ_sf"/>
</dbReference>
<dbReference type="Pfam" id="PF23110">
    <property type="entry name" value="H1_KCTD8_12_16"/>
    <property type="match status" value="1"/>
</dbReference>
<dbReference type="GO" id="GO:0051260">
    <property type="term" value="P:protein homooligomerization"/>
    <property type="evidence" value="ECO:0007669"/>
    <property type="project" value="InterPro"/>
</dbReference>
<dbReference type="PANTHER" id="PTHR14499">
    <property type="entry name" value="POTASSIUM CHANNEL TETRAMERIZATION DOMAIN-CONTAINING"/>
    <property type="match status" value="1"/>
</dbReference>
<proteinExistence type="predicted"/>
<dbReference type="InterPro" id="IPR057093">
    <property type="entry name" value="H1_KCTD8_12_16"/>
</dbReference>
<evidence type="ECO:0000256" key="2">
    <source>
        <dbReference type="ARBA" id="ARBA00022553"/>
    </source>
</evidence>
<reference evidence="12" key="3">
    <citation type="submission" date="2020-05" db="EMBL/GenBank/DDBJ databases">
        <title>Electrophorus electricus (electric eel) genome, fEleEle1, primary haplotype.</title>
        <authorList>
            <person name="Myers G."/>
            <person name="Meyer A."/>
            <person name="Fedrigo O."/>
            <person name="Formenti G."/>
            <person name="Rhie A."/>
            <person name="Tracey A."/>
            <person name="Sims Y."/>
            <person name="Jarvis E.D."/>
        </authorList>
    </citation>
    <scope>NUCLEOTIDE SEQUENCE [LARGE SCALE GENOMIC DNA]</scope>
</reference>
<dbReference type="PANTHER" id="PTHR14499:SF28">
    <property type="entry name" value="BTB_POZ DOMAIN-CONTAINING PROTEIN KCTD16"/>
    <property type="match status" value="1"/>
</dbReference>
<dbReference type="FunFam" id="3.30.710.10:FF:000031">
    <property type="entry name" value="BTB/POZ domain-containing protein KCTD16"/>
    <property type="match status" value="1"/>
</dbReference>
<dbReference type="Proteomes" id="UP000314983">
    <property type="component" value="Chromosome 6"/>
</dbReference>
<dbReference type="AlphaFoldDB" id="A0A4W4EHR5"/>
<evidence type="ECO:0000256" key="4">
    <source>
        <dbReference type="ARBA" id="ARBA00023136"/>
    </source>
</evidence>
<dbReference type="Pfam" id="PF02214">
    <property type="entry name" value="BTB_2"/>
    <property type="match status" value="1"/>
</dbReference>
<dbReference type="InterPro" id="IPR000210">
    <property type="entry name" value="BTB/POZ_dom"/>
</dbReference>
<dbReference type="GO" id="GO:0042734">
    <property type="term" value="C:presynaptic membrane"/>
    <property type="evidence" value="ECO:0007669"/>
    <property type="project" value="UniProtKB-SubCell"/>
</dbReference>
<reference evidence="12" key="4">
    <citation type="submission" date="2025-08" db="UniProtKB">
        <authorList>
            <consortium name="Ensembl"/>
        </authorList>
    </citation>
    <scope>IDENTIFICATION</scope>
</reference>
<keyword evidence="2" id="KW-0597">Phosphoprotein</keyword>
<keyword evidence="3" id="KW-0770">Synapse</keyword>
<evidence type="ECO:0000259" key="11">
    <source>
        <dbReference type="SMART" id="SM00225"/>
    </source>
</evidence>
<feature type="compositionally biased region" description="Polar residues" evidence="10">
    <location>
        <begin position="352"/>
        <end position="362"/>
    </location>
</feature>
<evidence type="ECO:0000256" key="9">
    <source>
        <dbReference type="ARBA" id="ARBA00057758"/>
    </source>
</evidence>
<feature type="region of interest" description="Disordered" evidence="10">
    <location>
        <begin position="135"/>
        <end position="160"/>
    </location>
</feature>
<dbReference type="InterPro" id="IPR049903">
    <property type="entry name" value="H1_KCTD16"/>
</dbReference>
<protein>
    <recommendedName>
        <fullName evidence="11">BTB domain-containing protein</fullName>
    </recommendedName>
</protein>
<keyword evidence="5" id="KW-0628">Postsynaptic cell membrane</keyword>
<evidence type="ECO:0000256" key="7">
    <source>
        <dbReference type="ARBA" id="ARBA00034100"/>
    </source>
</evidence>
<evidence type="ECO:0000256" key="3">
    <source>
        <dbReference type="ARBA" id="ARBA00023018"/>
    </source>
</evidence>
<dbReference type="Gene3D" id="3.30.710.10">
    <property type="entry name" value="Potassium Channel Kv1.1, Chain A"/>
    <property type="match status" value="1"/>
</dbReference>
<keyword evidence="13" id="KW-1185">Reference proteome</keyword>
<keyword evidence="6" id="KW-0966">Cell projection</keyword>
<evidence type="ECO:0000256" key="5">
    <source>
        <dbReference type="ARBA" id="ARBA00023257"/>
    </source>
</evidence>
<evidence type="ECO:0000256" key="6">
    <source>
        <dbReference type="ARBA" id="ARBA00023273"/>
    </source>
</evidence>
<dbReference type="GeneTree" id="ENSGT00940000156071"/>
<keyword evidence="4" id="KW-0472">Membrane</keyword>